<keyword evidence="1" id="KW-1133">Transmembrane helix</keyword>
<dbReference type="EMBL" id="JADWYR010000002">
    <property type="protein sequence ID" value="MBG9377798.1"/>
    <property type="molecule type" value="Genomic_DNA"/>
</dbReference>
<feature type="transmembrane region" description="Helical" evidence="1">
    <location>
        <begin position="7"/>
        <end position="24"/>
    </location>
</feature>
<evidence type="ECO:0000313" key="3">
    <source>
        <dbReference type="Proteomes" id="UP000628448"/>
    </source>
</evidence>
<accession>A0A931E9R8</accession>
<organism evidence="2 3">
    <name type="scientific">Panacibacter microcysteis</name>
    <dbReference type="NCBI Taxonomy" id="2793269"/>
    <lineage>
        <taxon>Bacteria</taxon>
        <taxon>Pseudomonadati</taxon>
        <taxon>Bacteroidota</taxon>
        <taxon>Chitinophagia</taxon>
        <taxon>Chitinophagales</taxon>
        <taxon>Chitinophagaceae</taxon>
        <taxon>Panacibacter</taxon>
    </lineage>
</organism>
<keyword evidence="1" id="KW-0812">Transmembrane</keyword>
<protein>
    <submittedName>
        <fullName evidence="2">Uncharacterized protein</fullName>
    </submittedName>
</protein>
<proteinExistence type="predicted"/>
<keyword evidence="3" id="KW-1185">Reference proteome</keyword>
<gene>
    <name evidence="2" type="ORF">I5907_16275</name>
</gene>
<name>A0A931E9R8_9BACT</name>
<keyword evidence="1" id="KW-0472">Membrane</keyword>
<evidence type="ECO:0000313" key="2">
    <source>
        <dbReference type="EMBL" id="MBG9377798.1"/>
    </source>
</evidence>
<reference evidence="2" key="1">
    <citation type="submission" date="2020-11" db="EMBL/GenBank/DDBJ databases">
        <title>Bacterial whole genome sequence for Panacibacter sp. DH6.</title>
        <authorList>
            <person name="Le V."/>
            <person name="Ko S."/>
            <person name="Ahn C.-Y."/>
            <person name="Oh H.-M."/>
        </authorList>
    </citation>
    <scope>NUCLEOTIDE SEQUENCE</scope>
    <source>
        <strain evidence="2">DH6</strain>
    </source>
</reference>
<feature type="transmembrane region" description="Helical" evidence="1">
    <location>
        <begin position="30"/>
        <end position="50"/>
    </location>
</feature>
<dbReference type="Proteomes" id="UP000628448">
    <property type="component" value="Unassembled WGS sequence"/>
</dbReference>
<comment type="caution">
    <text evidence="2">The sequence shown here is derived from an EMBL/GenBank/DDBJ whole genome shotgun (WGS) entry which is preliminary data.</text>
</comment>
<evidence type="ECO:0000256" key="1">
    <source>
        <dbReference type="SAM" id="Phobius"/>
    </source>
</evidence>
<sequence length="82" mass="9471">MKKVPVVVTLATLFAVIFNIAPHINISEQVIWFMFACSPLVVITTAYVILKYGKPSVNTWDDRFYDDWNCKRNGKEELDENC</sequence>
<dbReference type="AlphaFoldDB" id="A0A931E9R8"/>
<dbReference type="RefSeq" id="WP_196991866.1">
    <property type="nucleotide sequence ID" value="NZ_JADWYR010000002.1"/>
</dbReference>